<dbReference type="RefSeq" id="WP_261502806.1">
    <property type="nucleotide sequence ID" value="NZ_JAODYH010000041.1"/>
</dbReference>
<feature type="domain" description="DUF5801" evidence="1">
    <location>
        <begin position="49"/>
        <end position="127"/>
    </location>
</feature>
<feature type="non-terminal residue" evidence="2">
    <location>
        <position position="1"/>
    </location>
</feature>
<evidence type="ECO:0000313" key="3">
    <source>
        <dbReference type="Proteomes" id="UP001525968"/>
    </source>
</evidence>
<sequence>SLAADNLVTLTATATDKDGDSAQATLNIGLNLNFKDDGPSVSTTGTEPTLTVDETVLATNATANFAANFSPVFGADGAGASGLSYALGVVVGASGLVDTATNEAVNLSLVGGVVQGRTATTNVLVFT</sequence>
<name>A0ABT2PTG4_9BURK</name>
<dbReference type="Pfam" id="PF19116">
    <property type="entry name" value="DUF5801"/>
    <property type="match status" value="1"/>
</dbReference>
<dbReference type="InterPro" id="IPR043824">
    <property type="entry name" value="DUF5801"/>
</dbReference>
<feature type="non-terminal residue" evidence="2">
    <location>
        <position position="127"/>
    </location>
</feature>
<reference evidence="2 3" key="1">
    <citation type="submission" date="2022-09" db="EMBL/GenBank/DDBJ databases">
        <title>Draft genome of isolate Be4.</title>
        <authorList>
            <person name="Sanchez-Castro I."/>
            <person name="Martinez-Rodriguez P."/>
            <person name="Descostes M."/>
            <person name="Merroun M."/>
        </authorList>
    </citation>
    <scope>NUCLEOTIDE SEQUENCE [LARGE SCALE GENOMIC DNA]</scope>
    <source>
        <strain evidence="2 3">Be4</strain>
    </source>
</reference>
<accession>A0ABT2PTG4</accession>
<protein>
    <submittedName>
        <fullName evidence="2">DUF5801 domain-containing protein</fullName>
    </submittedName>
</protein>
<comment type="caution">
    <text evidence="2">The sequence shown here is derived from an EMBL/GenBank/DDBJ whole genome shotgun (WGS) entry which is preliminary data.</text>
</comment>
<evidence type="ECO:0000259" key="1">
    <source>
        <dbReference type="Pfam" id="PF19116"/>
    </source>
</evidence>
<gene>
    <name evidence="2" type="ORF">N0K08_23215</name>
</gene>
<proteinExistence type="predicted"/>
<dbReference type="Proteomes" id="UP001525968">
    <property type="component" value="Unassembled WGS sequence"/>
</dbReference>
<organism evidence="2 3">
    <name type="scientific">Acidovorax bellezanensis</name>
    <dbReference type="NCBI Taxonomy" id="2976702"/>
    <lineage>
        <taxon>Bacteria</taxon>
        <taxon>Pseudomonadati</taxon>
        <taxon>Pseudomonadota</taxon>
        <taxon>Betaproteobacteria</taxon>
        <taxon>Burkholderiales</taxon>
        <taxon>Comamonadaceae</taxon>
        <taxon>Acidovorax</taxon>
    </lineage>
</organism>
<keyword evidence="3" id="KW-1185">Reference proteome</keyword>
<evidence type="ECO:0000313" key="2">
    <source>
        <dbReference type="EMBL" id="MCT9813543.1"/>
    </source>
</evidence>
<dbReference type="EMBL" id="JAODYH010000041">
    <property type="protein sequence ID" value="MCT9813543.1"/>
    <property type="molecule type" value="Genomic_DNA"/>
</dbReference>